<comment type="caution">
    <text evidence="13">The sequence shown here is derived from an EMBL/GenBank/DDBJ whole genome shotgun (WGS) entry which is preliminary data.</text>
</comment>
<dbReference type="PANTHER" id="PTHR24421:SF10">
    <property type="entry name" value="NITRATE_NITRITE SENSOR PROTEIN NARQ"/>
    <property type="match status" value="1"/>
</dbReference>
<feature type="domain" description="Signal transduction histidine kinase subgroup 3 dimerisation and phosphoacceptor" evidence="12">
    <location>
        <begin position="176"/>
        <end position="235"/>
    </location>
</feature>
<evidence type="ECO:0000259" key="12">
    <source>
        <dbReference type="Pfam" id="PF07730"/>
    </source>
</evidence>
<dbReference type="InterPro" id="IPR011712">
    <property type="entry name" value="Sig_transdc_His_kin_sub3_dim/P"/>
</dbReference>
<evidence type="ECO:0000256" key="5">
    <source>
        <dbReference type="ARBA" id="ARBA00022741"/>
    </source>
</evidence>
<comment type="catalytic activity">
    <reaction evidence="1">
        <text>ATP + protein L-histidine = ADP + protein N-phospho-L-histidine.</text>
        <dbReference type="EC" id="2.7.13.3"/>
    </reaction>
</comment>
<keyword evidence="4" id="KW-0808">Transferase</keyword>
<dbReference type="GO" id="GO:0005524">
    <property type="term" value="F:ATP binding"/>
    <property type="evidence" value="ECO:0007669"/>
    <property type="project" value="UniProtKB-KW"/>
</dbReference>
<keyword evidence="8" id="KW-0902">Two-component regulatory system</keyword>
<keyword evidence="7" id="KW-0067">ATP-binding</keyword>
<evidence type="ECO:0000256" key="9">
    <source>
        <dbReference type="SAM" id="Coils"/>
    </source>
</evidence>
<dbReference type="InterPro" id="IPR050482">
    <property type="entry name" value="Sensor_HK_TwoCompSys"/>
</dbReference>
<dbReference type="Proteomes" id="UP000077421">
    <property type="component" value="Unassembled WGS sequence"/>
</dbReference>
<keyword evidence="10" id="KW-0812">Transmembrane</keyword>
<dbReference type="SUPFAM" id="SSF55874">
    <property type="entry name" value="ATPase domain of HSP90 chaperone/DNA topoisomerase II/histidine kinase"/>
    <property type="match status" value="1"/>
</dbReference>
<feature type="transmembrane region" description="Helical" evidence="10">
    <location>
        <begin position="44"/>
        <end position="62"/>
    </location>
</feature>
<dbReference type="EC" id="2.7.13.3" evidence="2"/>
<dbReference type="AlphaFoldDB" id="A0A853KCV4"/>
<protein>
    <recommendedName>
        <fullName evidence="2">histidine kinase</fullName>
        <ecNumber evidence="2">2.7.13.3</ecNumber>
    </recommendedName>
</protein>
<dbReference type="Gene3D" id="3.30.565.10">
    <property type="entry name" value="Histidine kinase-like ATPase, C-terminal domain"/>
    <property type="match status" value="1"/>
</dbReference>
<evidence type="ECO:0000313" key="14">
    <source>
        <dbReference type="Proteomes" id="UP000077421"/>
    </source>
</evidence>
<organism evidence="13 14">
    <name type="scientific">Ferroacidibacillus organovorans</name>
    <dbReference type="NCBI Taxonomy" id="1765683"/>
    <lineage>
        <taxon>Bacteria</taxon>
        <taxon>Bacillati</taxon>
        <taxon>Bacillota</taxon>
        <taxon>Bacilli</taxon>
        <taxon>Bacillales</taxon>
        <taxon>Alicyclobacillaceae</taxon>
        <taxon>Ferroacidibacillus</taxon>
    </lineage>
</organism>
<keyword evidence="9" id="KW-0175">Coiled coil</keyword>
<dbReference type="PANTHER" id="PTHR24421">
    <property type="entry name" value="NITRATE/NITRITE SENSOR PROTEIN NARX-RELATED"/>
    <property type="match status" value="1"/>
</dbReference>
<gene>
    <name evidence="13" type="ORF">AYW79_02870</name>
</gene>
<evidence type="ECO:0000256" key="2">
    <source>
        <dbReference type="ARBA" id="ARBA00012438"/>
    </source>
</evidence>
<keyword evidence="3" id="KW-0597">Phosphoprotein</keyword>
<sequence length="390" mass="43200">MLIIFAIYGLQYWGSLTARPWVYTYIILWAIFLWLPLRYKPMPVILGFLYGSAVYCLVAVNLFHLQPILSNLLIIPAGSVAAIPRLSRRQSIQVLLSLIAASIISLGRDLQSAPQVLFPLIGTYAGVYAGRVRREARTLDRRRLAELEVAHQQLQRAHDELQAATAEAMQSAALAERAHIARDIHDGVGHQLTSLIVSLQAIDLMLPDDPHGAKTRIPELLSVARESMSDVRSAVIAWSKDETKLGLSALRGLVHQTEARAGIPSTFHADAKQVEWPNSVSVTLYRILQEALTNAVRHAKTSTLTVCVEEADEQVTLRVVDDGIFTRHADPPVGYGISQMRERSREAGGTLIIRANEPHGMIIEATLPLHPLGLKGDRYDDPSDPYPCRR</sequence>
<keyword evidence="10" id="KW-0472">Membrane</keyword>
<name>A0A853KCV4_9BACL</name>
<evidence type="ECO:0000256" key="7">
    <source>
        <dbReference type="ARBA" id="ARBA00022840"/>
    </source>
</evidence>
<feature type="coiled-coil region" evidence="9">
    <location>
        <begin position="144"/>
        <end position="171"/>
    </location>
</feature>
<proteinExistence type="predicted"/>
<evidence type="ECO:0000256" key="1">
    <source>
        <dbReference type="ARBA" id="ARBA00000085"/>
    </source>
</evidence>
<evidence type="ECO:0000256" key="8">
    <source>
        <dbReference type="ARBA" id="ARBA00023012"/>
    </source>
</evidence>
<evidence type="ECO:0000256" key="3">
    <source>
        <dbReference type="ARBA" id="ARBA00022553"/>
    </source>
</evidence>
<evidence type="ECO:0000256" key="10">
    <source>
        <dbReference type="SAM" id="Phobius"/>
    </source>
</evidence>
<dbReference type="InterPro" id="IPR003594">
    <property type="entry name" value="HATPase_dom"/>
</dbReference>
<dbReference type="Pfam" id="PF07730">
    <property type="entry name" value="HisKA_3"/>
    <property type="match status" value="1"/>
</dbReference>
<evidence type="ECO:0000256" key="4">
    <source>
        <dbReference type="ARBA" id="ARBA00022679"/>
    </source>
</evidence>
<dbReference type="CDD" id="cd16917">
    <property type="entry name" value="HATPase_UhpB-NarQ-NarX-like"/>
    <property type="match status" value="1"/>
</dbReference>
<dbReference type="Gene3D" id="1.20.5.1930">
    <property type="match status" value="1"/>
</dbReference>
<keyword evidence="5" id="KW-0547">Nucleotide-binding</keyword>
<dbReference type="EMBL" id="LSUQ01000005">
    <property type="protein sequence ID" value="OAG94945.1"/>
    <property type="molecule type" value="Genomic_DNA"/>
</dbReference>
<keyword evidence="10" id="KW-1133">Transmembrane helix</keyword>
<reference evidence="13 14" key="1">
    <citation type="submission" date="2016-02" db="EMBL/GenBank/DDBJ databases">
        <title>Draft genome sequence of Acidibacillus ferrooxidans SLC66.</title>
        <authorList>
            <person name="Oliveira G."/>
            <person name="Nancucheo I."/>
            <person name="Dall'Agnol H."/>
            <person name="Johnson B."/>
            <person name="Oliveira R."/>
            <person name="Nunes G.L."/>
            <person name="Tzotzos G."/>
            <person name="Orellana S.C."/>
            <person name="Salim A.C."/>
            <person name="Araujo F.M."/>
        </authorList>
    </citation>
    <scope>NUCLEOTIDE SEQUENCE [LARGE SCALE GENOMIC DNA]</scope>
    <source>
        <strain evidence="13 14">SLC66</strain>
    </source>
</reference>
<dbReference type="InterPro" id="IPR036890">
    <property type="entry name" value="HATPase_C_sf"/>
</dbReference>
<dbReference type="GO" id="GO:0046983">
    <property type="term" value="F:protein dimerization activity"/>
    <property type="evidence" value="ECO:0007669"/>
    <property type="project" value="InterPro"/>
</dbReference>
<keyword evidence="6" id="KW-0418">Kinase</keyword>
<feature type="transmembrane region" description="Helical" evidence="10">
    <location>
        <begin position="20"/>
        <end position="37"/>
    </location>
</feature>
<dbReference type="GO" id="GO:0016020">
    <property type="term" value="C:membrane"/>
    <property type="evidence" value="ECO:0007669"/>
    <property type="project" value="InterPro"/>
</dbReference>
<evidence type="ECO:0000259" key="11">
    <source>
        <dbReference type="Pfam" id="PF02518"/>
    </source>
</evidence>
<dbReference type="Pfam" id="PF02518">
    <property type="entry name" value="HATPase_c"/>
    <property type="match status" value="1"/>
</dbReference>
<dbReference type="GO" id="GO:0000155">
    <property type="term" value="F:phosphorelay sensor kinase activity"/>
    <property type="evidence" value="ECO:0007669"/>
    <property type="project" value="InterPro"/>
</dbReference>
<evidence type="ECO:0000256" key="6">
    <source>
        <dbReference type="ARBA" id="ARBA00022777"/>
    </source>
</evidence>
<evidence type="ECO:0000313" key="13">
    <source>
        <dbReference type="EMBL" id="OAG94945.1"/>
    </source>
</evidence>
<accession>A0A853KCV4</accession>
<feature type="domain" description="Histidine kinase/HSP90-like ATPase" evidence="11">
    <location>
        <begin position="281"/>
        <end position="370"/>
    </location>
</feature>